<evidence type="ECO:0000256" key="1">
    <source>
        <dbReference type="SAM" id="MobiDB-lite"/>
    </source>
</evidence>
<organism evidence="3 4">
    <name type="scientific">Fasciolopsis buskii</name>
    <dbReference type="NCBI Taxonomy" id="27845"/>
    <lineage>
        <taxon>Eukaryota</taxon>
        <taxon>Metazoa</taxon>
        <taxon>Spiralia</taxon>
        <taxon>Lophotrochozoa</taxon>
        <taxon>Platyhelminthes</taxon>
        <taxon>Trematoda</taxon>
        <taxon>Digenea</taxon>
        <taxon>Plagiorchiida</taxon>
        <taxon>Echinostomata</taxon>
        <taxon>Echinostomatoidea</taxon>
        <taxon>Fasciolidae</taxon>
        <taxon>Fasciolopsis</taxon>
    </lineage>
</organism>
<keyword evidence="2" id="KW-1133">Transmembrane helix</keyword>
<comment type="caution">
    <text evidence="3">The sequence shown here is derived from an EMBL/GenBank/DDBJ whole genome shotgun (WGS) entry which is preliminary data.</text>
</comment>
<evidence type="ECO:0000313" key="4">
    <source>
        <dbReference type="Proteomes" id="UP000728185"/>
    </source>
</evidence>
<dbReference type="AlphaFoldDB" id="A0A8E0VF13"/>
<keyword evidence="2" id="KW-0812">Transmembrane</keyword>
<name>A0A8E0VF13_9TREM</name>
<dbReference type="OrthoDB" id="10602346at2759"/>
<reference evidence="3" key="1">
    <citation type="submission" date="2019-05" db="EMBL/GenBank/DDBJ databases">
        <title>Annotation for the trematode Fasciolopsis buski.</title>
        <authorList>
            <person name="Choi Y.-J."/>
        </authorList>
    </citation>
    <scope>NUCLEOTIDE SEQUENCE</scope>
    <source>
        <strain evidence="3">HT</strain>
        <tissue evidence="3">Whole worm</tissue>
    </source>
</reference>
<keyword evidence="2" id="KW-0472">Membrane</keyword>
<protein>
    <submittedName>
        <fullName evidence="3">Uncharacterized protein</fullName>
    </submittedName>
</protein>
<evidence type="ECO:0000256" key="2">
    <source>
        <dbReference type="SAM" id="Phobius"/>
    </source>
</evidence>
<gene>
    <name evidence="3" type="ORF">FBUS_03047</name>
</gene>
<accession>A0A8E0VF13</accession>
<dbReference type="Proteomes" id="UP000728185">
    <property type="component" value="Unassembled WGS sequence"/>
</dbReference>
<keyword evidence="4" id="KW-1185">Reference proteome</keyword>
<dbReference type="EMBL" id="LUCM01007453">
    <property type="protein sequence ID" value="KAA0189906.1"/>
    <property type="molecule type" value="Genomic_DNA"/>
</dbReference>
<proteinExistence type="predicted"/>
<evidence type="ECO:0000313" key="3">
    <source>
        <dbReference type="EMBL" id="KAA0189906.1"/>
    </source>
</evidence>
<feature type="region of interest" description="Disordered" evidence="1">
    <location>
        <begin position="63"/>
        <end position="110"/>
    </location>
</feature>
<feature type="compositionally biased region" description="Low complexity" evidence="1">
    <location>
        <begin position="84"/>
        <end position="101"/>
    </location>
</feature>
<feature type="transmembrane region" description="Helical" evidence="2">
    <location>
        <begin position="6"/>
        <end position="25"/>
    </location>
</feature>
<sequence>MGSIFGTIAAVFFIGLIGFLIYRFCVYRRQKESQAVTLPVAPTNPAVGNQSYAGGAPYPTGQSTYFVTPGGESQPPYPTTNVTPQPGSAWAAPGSGWAGQASPPPPYPGS</sequence>